<evidence type="ECO:0000256" key="3">
    <source>
        <dbReference type="ARBA" id="ARBA00022729"/>
    </source>
</evidence>
<dbReference type="InterPro" id="IPR036939">
    <property type="entry name" value="Cu2_ascorb_mOase_N_sf"/>
</dbReference>
<dbReference type="InterPro" id="IPR014784">
    <property type="entry name" value="Cu2_ascorb_mOase-like_C"/>
</dbReference>
<dbReference type="InterPro" id="IPR008977">
    <property type="entry name" value="PHM/PNGase_F_dom_sf"/>
</dbReference>
<dbReference type="Gene3D" id="2.60.120.230">
    <property type="match status" value="1"/>
</dbReference>
<evidence type="ECO:0000256" key="8">
    <source>
        <dbReference type="PIRSR" id="PIRSR600720-3"/>
    </source>
</evidence>
<dbReference type="PRINTS" id="PR00790">
    <property type="entry name" value="PAMONOXGNASE"/>
</dbReference>
<dbReference type="GO" id="GO:0016020">
    <property type="term" value="C:membrane"/>
    <property type="evidence" value="ECO:0007669"/>
    <property type="project" value="InterPro"/>
</dbReference>
<keyword evidence="12" id="KW-1185">Reference proteome</keyword>
<reference evidence="11" key="1">
    <citation type="submission" date="2021-03" db="EMBL/GenBank/DDBJ databases">
        <authorList>
            <person name="Bekaert M."/>
        </authorList>
    </citation>
    <scope>NUCLEOTIDE SEQUENCE</scope>
</reference>
<proteinExistence type="predicted"/>
<evidence type="ECO:0000313" key="11">
    <source>
        <dbReference type="EMBL" id="CAG2199841.1"/>
    </source>
</evidence>
<feature type="binding site" evidence="7">
    <location>
        <position position="79"/>
    </location>
    <ligand>
        <name>Cu(2+)</name>
        <dbReference type="ChEBI" id="CHEBI:29036"/>
        <label>1</label>
        <note>catalytic</note>
    </ligand>
</feature>
<feature type="disulfide bond" evidence="8">
    <location>
        <begin position="54"/>
        <end position="99"/>
    </location>
</feature>
<name>A0A8S3R3X4_MYTED</name>
<dbReference type="OrthoDB" id="10044505at2759"/>
<evidence type="ECO:0000259" key="10">
    <source>
        <dbReference type="Pfam" id="PF03712"/>
    </source>
</evidence>
<dbReference type="PANTHER" id="PTHR10680">
    <property type="entry name" value="PEPTIDYL-GLYCINE ALPHA-AMIDATING MONOOXYGENASE"/>
    <property type="match status" value="1"/>
</dbReference>
<gene>
    <name evidence="11" type="ORF">MEDL_14561</name>
</gene>
<dbReference type="GO" id="GO:0005507">
    <property type="term" value="F:copper ion binding"/>
    <property type="evidence" value="ECO:0007669"/>
    <property type="project" value="InterPro"/>
</dbReference>
<protein>
    <recommendedName>
        <fullName evidence="1">peptidylglycine monooxygenase</fullName>
        <ecNumber evidence="1">1.14.17.3</ecNumber>
    </recommendedName>
</protein>
<dbReference type="PANTHER" id="PTHR10680:SF14">
    <property type="entry name" value="PEPTIDYL-GLYCINE ALPHA-AMIDATING MONOOXYGENASE"/>
    <property type="match status" value="1"/>
</dbReference>
<comment type="caution">
    <text evidence="11">The sequence shown here is derived from an EMBL/GenBank/DDBJ whole genome shotgun (WGS) entry which is preliminary data.</text>
</comment>
<evidence type="ECO:0000259" key="9">
    <source>
        <dbReference type="Pfam" id="PF01082"/>
    </source>
</evidence>
<dbReference type="Gene3D" id="2.60.120.310">
    <property type="entry name" value="Copper type II, ascorbate-dependent monooxygenase, N-terminal domain"/>
    <property type="match status" value="1"/>
</dbReference>
<feature type="disulfide bond" evidence="8">
    <location>
        <begin position="86"/>
        <end position="113"/>
    </location>
</feature>
<dbReference type="SUPFAM" id="SSF49742">
    <property type="entry name" value="PHM/PNGase F"/>
    <property type="match status" value="2"/>
</dbReference>
<feature type="binding site" evidence="7">
    <location>
        <position position="80"/>
    </location>
    <ligand>
        <name>Cu(2+)</name>
        <dbReference type="ChEBI" id="CHEBI:29036"/>
        <label>1</label>
        <note>catalytic</note>
    </ligand>
</feature>
<dbReference type="EMBL" id="CAJPWZ010000725">
    <property type="protein sequence ID" value="CAG2199841.1"/>
    <property type="molecule type" value="Genomic_DNA"/>
</dbReference>
<feature type="disulfide bond" evidence="8">
    <location>
        <begin position="180"/>
        <end position="287"/>
    </location>
</feature>
<evidence type="ECO:0000313" key="12">
    <source>
        <dbReference type="Proteomes" id="UP000683360"/>
    </source>
</evidence>
<feature type="domain" description="Copper type II ascorbate-dependent monooxygenase N-terminal" evidence="9">
    <location>
        <begin position="38"/>
        <end position="139"/>
    </location>
</feature>
<evidence type="ECO:0000256" key="1">
    <source>
        <dbReference type="ARBA" id="ARBA00012689"/>
    </source>
</evidence>
<dbReference type="InterPro" id="IPR000323">
    <property type="entry name" value="Cu2_ascorb_mOase_N"/>
</dbReference>
<evidence type="ECO:0000256" key="4">
    <source>
        <dbReference type="ARBA" id="ARBA00023157"/>
    </source>
</evidence>
<feature type="disulfide bond" evidence="8">
    <location>
        <begin position="248"/>
        <end position="269"/>
    </location>
</feature>
<dbReference type="AlphaFoldDB" id="A0A8S3R3X4"/>
<evidence type="ECO:0000256" key="7">
    <source>
        <dbReference type="PIRSR" id="PIRSR600720-2"/>
    </source>
</evidence>
<feature type="domain" description="Copper type II ascorbate-dependent monooxygenase C-terminal" evidence="10">
    <location>
        <begin position="155"/>
        <end position="298"/>
    </location>
</feature>
<evidence type="ECO:0000256" key="6">
    <source>
        <dbReference type="ARBA" id="ARBA00048431"/>
    </source>
</evidence>
<dbReference type="Pfam" id="PF03712">
    <property type="entry name" value="Cu2_monoox_C"/>
    <property type="match status" value="1"/>
</dbReference>
<keyword evidence="11" id="KW-0560">Oxidoreductase</keyword>
<feature type="binding site" evidence="7">
    <location>
        <position position="268"/>
    </location>
    <ligand>
        <name>Cu(2+)</name>
        <dbReference type="ChEBI" id="CHEBI:29036"/>
        <label>1</label>
        <note>catalytic</note>
    </ligand>
</feature>
<dbReference type="EC" id="1.14.17.3" evidence="1"/>
<dbReference type="Pfam" id="PF01082">
    <property type="entry name" value="Cu2_monooxygen"/>
    <property type="match status" value="1"/>
</dbReference>
<dbReference type="Proteomes" id="UP000683360">
    <property type="component" value="Unassembled WGS sequence"/>
</dbReference>
<keyword evidence="5" id="KW-0325">Glycoprotein</keyword>
<dbReference type="GO" id="GO:0006518">
    <property type="term" value="P:peptide metabolic process"/>
    <property type="evidence" value="ECO:0007669"/>
    <property type="project" value="InterPro"/>
</dbReference>
<comment type="catalytic activity">
    <reaction evidence="6">
        <text>a [peptide]-C-terminal glycine + 2 L-ascorbate + O2 = a [peptide]-C-terminal (2S)-2-hydroxyglycine + 2 monodehydro-L-ascorbate radical + H2O</text>
        <dbReference type="Rhea" id="RHEA:21452"/>
        <dbReference type="Rhea" id="RHEA-COMP:13486"/>
        <dbReference type="Rhea" id="RHEA-COMP:15321"/>
        <dbReference type="ChEBI" id="CHEBI:15377"/>
        <dbReference type="ChEBI" id="CHEBI:15379"/>
        <dbReference type="ChEBI" id="CHEBI:38290"/>
        <dbReference type="ChEBI" id="CHEBI:59513"/>
        <dbReference type="ChEBI" id="CHEBI:137000"/>
        <dbReference type="ChEBI" id="CHEBI:142768"/>
        <dbReference type="EC" id="1.14.17.3"/>
    </reaction>
</comment>
<dbReference type="InterPro" id="IPR000720">
    <property type="entry name" value="PHM/PAL"/>
</dbReference>
<evidence type="ECO:0000256" key="5">
    <source>
        <dbReference type="ARBA" id="ARBA00023180"/>
    </source>
</evidence>
<keyword evidence="2 7" id="KW-0479">Metal-binding</keyword>
<accession>A0A8S3R3X4</accession>
<keyword evidence="4 8" id="KW-1015">Disulfide bond</keyword>
<feature type="binding site" evidence="7">
    <location>
        <position position="198"/>
    </location>
    <ligand>
        <name>Cu(2+)</name>
        <dbReference type="ChEBI" id="CHEBI:29036"/>
        <label>1</label>
        <note>catalytic</note>
    </ligand>
</feature>
<comment type="cofactor">
    <cofactor evidence="7">
        <name>Cu(2+)</name>
        <dbReference type="ChEBI" id="CHEBI:29036"/>
    </cofactor>
    <text evidence="7">Binds 2 Cu(2+) ions per subunit.</text>
</comment>
<dbReference type="InterPro" id="IPR024548">
    <property type="entry name" value="Cu2_monoox_C"/>
</dbReference>
<feature type="binding site" evidence="7">
    <location>
        <position position="196"/>
    </location>
    <ligand>
        <name>Cu(2+)</name>
        <dbReference type="ChEBI" id="CHEBI:29036"/>
        <label>1</label>
        <note>catalytic</note>
    </ligand>
</feature>
<dbReference type="GO" id="GO:0004504">
    <property type="term" value="F:peptidylglycine monooxygenase activity"/>
    <property type="evidence" value="ECO:0007669"/>
    <property type="project" value="UniProtKB-EC"/>
</dbReference>
<dbReference type="GO" id="GO:0005576">
    <property type="term" value="C:extracellular region"/>
    <property type="evidence" value="ECO:0007669"/>
    <property type="project" value="TreeGrafter"/>
</dbReference>
<evidence type="ECO:0000256" key="2">
    <source>
        <dbReference type="ARBA" id="ARBA00022723"/>
    </source>
</evidence>
<keyword evidence="7" id="KW-0186">Copper</keyword>
<sequence length="335" mass="37206">MNPEDTSIVEIDYEVKMSLLKAISLFLAVCIVNASKLDLLMPEVAPDKADTYLCIPLKMSELNTYIVGFEPHANKKVAHHMLLYGCDTPGIPGAKVWNCGGMEHPSFKSAGTCKTGNKGIIYAWAYDAPGLTLPKDNGVDSSGVSLITTEVPQPKRAGVMLLGTGGMLPKHSVEYFETACKYRESFTVYPFAYRTHAHKHGKVVSGYVIKDGVWTELGRKDPMKPEMFYNVTTTGVRINPGDYMAARCTMKNDEDRNVYIGATSKDEMCNFYIMFYTDGTKTTSQNCWTAGPPSFYWDESTQYAKAIHPENAPENISTEPESGKSYKITTRKMLL</sequence>
<keyword evidence="3" id="KW-0732">Signal</keyword>
<organism evidence="11 12">
    <name type="scientific">Mytilus edulis</name>
    <name type="common">Blue mussel</name>
    <dbReference type="NCBI Taxonomy" id="6550"/>
    <lineage>
        <taxon>Eukaryota</taxon>
        <taxon>Metazoa</taxon>
        <taxon>Spiralia</taxon>
        <taxon>Lophotrochozoa</taxon>
        <taxon>Mollusca</taxon>
        <taxon>Bivalvia</taxon>
        <taxon>Autobranchia</taxon>
        <taxon>Pteriomorphia</taxon>
        <taxon>Mytilida</taxon>
        <taxon>Mytiloidea</taxon>
        <taxon>Mytilidae</taxon>
        <taxon>Mytilinae</taxon>
        <taxon>Mytilus</taxon>
    </lineage>
</organism>